<feature type="compositionally biased region" description="Basic and acidic residues" evidence="1">
    <location>
        <begin position="553"/>
        <end position="576"/>
    </location>
</feature>
<evidence type="ECO:0000256" key="1">
    <source>
        <dbReference type="SAM" id="MobiDB-lite"/>
    </source>
</evidence>
<feature type="region of interest" description="Disordered" evidence="1">
    <location>
        <begin position="429"/>
        <end position="469"/>
    </location>
</feature>
<dbReference type="Proteomes" id="UP000626109">
    <property type="component" value="Unassembled WGS sequence"/>
</dbReference>
<feature type="compositionally biased region" description="Basic and acidic residues" evidence="1">
    <location>
        <begin position="683"/>
        <end position="695"/>
    </location>
</feature>
<feature type="compositionally biased region" description="Basic and acidic residues" evidence="1">
    <location>
        <begin position="429"/>
        <end position="447"/>
    </location>
</feature>
<organism evidence="3 4">
    <name type="scientific">Polarella glacialis</name>
    <name type="common">Dinoflagellate</name>
    <dbReference type="NCBI Taxonomy" id="89957"/>
    <lineage>
        <taxon>Eukaryota</taxon>
        <taxon>Sar</taxon>
        <taxon>Alveolata</taxon>
        <taxon>Dinophyceae</taxon>
        <taxon>Suessiales</taxon>
        <taxon>Suessiaceae</taxon>
        <taxon>Polarella</taxon>
    </lineage>
</organism>
<dbReference type="AlphaFoldDB" id="A0A813I4N7"/>
<dbReference type="EMBL" id="CAJNNW010002813">
    <property type="protein sequence ID" value="CAE8644660.1"/>
    <property type="molecule type" value="Genomic_DNA"/>
</dbReference>
<feature type="compositionally biased region" description="Polar residues" evidence="1">
    <location>
        <begin position="605"/>
        <end position="615"/>
    </location>
</feature>
<keyword evidence="2" id="KW-0472">Membrane</keyword>
<keyword evidence="2" id="KW-1133">Transmembrane helix</keyword>
<protein>
    <submittedName>
        <fullName evidence="3">Uncharacterized protein</fullName>
    </submittedName>
</protein>
<feature type="compositionally biased region" description="Polar residues" evidence="1">
    <location>
        <begin position="703"/>
        <end position="713"/>
    </location>
</feature>
<feature type="region of interest" description="Disordered" evidence="1">
    <location>
        <begin position="681"/>
        <end position="713"/>
    </location>
</feature>
<feature type="region of interest" description="Disordered" evidence="1">
    <location>
        <begin position="516"/>
        <end position="615"/>
    </location>
</feature>
<feature type="region of interest" description="Disordered" evidence="1">
    <location>
        <begin position="837"/>
        <end position="890"/>
    </location>
</feature>
<evidence type="ECO:0000313" key="3">
    <source>
        <dbReference type="EMBL" id="CAE8644660.1"/>
    </source>
</evidence>
<sequence>VSMIKHFQQICSRGSGEDRHKQQIHRQRIRWSNRFAEVLIHLFAVKHVVGFVVTLTVLDSALLDFVMSIMTRDYMPIVVLFAILASPTRFIVKILDASQILVTAWVIYNSVTFPSNLRKAGDFRLHRLISGLMTSNAWISCPCQLAICICSCVLSIGNNQVWFEEVWMEAWSSSMIIAVLIVSEMVIRRWVMDTVPAISEANERRLLSALCDAVVTLGPNLHILERAPKLANLLGQLQDFKDAGRSPSLEGSNFLDFMVDTDKSRFLRFVDRSALDWQAEPCSEPALAEALNLQLTSGGRGVSHQVQLFHSRFLDPDGKVTHLIGIIVEAWDQPASSDAASLTSRGSLTYQVHPVDSQTDYEEKASLVKDVQSLVGDLGLHRRAGTVGDSDPNEINRNENEIQLKMMRPSTGRTQEELEIIMKARQEQEDRLQRAEERKQQRKSDFNRRKRKKQLSDFNRRKKKRRRQDDVPITIEVQIARKDEVYVTGIEEIKADTEAGVATEVIATEVIVTETDSPVGGTRSTTKASSTTKKAPARTAEAGRVKLGTLPEVKGKEKGQNKGRTIKDKDQWDKGKSTGGVEKYVEVDVDDLPDFGDDEDVKPEASSSSSGACQEQQDLQLEMLKEQARADTRARVTTQTAYQTSEATKAETAEASKARIRFLLVKNPGDKDMSEAFEAAMQRSDEKERNDGQGRDEEDEQQDVFSEQDSITPLRSQASDVTVAFQQLKFIVKDTRKGAPPVINASLLHNEELLKWATQWTSTRNWMQEFVNAAVRPLNPTNWPSGAGEPSSLSFQVAISGTCSLPHDLLTRATEPSFGPDQVARRLEIGRLKLQPVRHHAVRSSSKASSRPEQRLSPMGSSRHQGAKSKDSTSRPQGRAQWHAAYRQARQLAAEGVHESELFSVGV</sequence>
<evidence type="ECO:0000256" key="2">
    <source>
        <dbReference type="SAM" id="Phobius"/>
    </source>
</evidence>
<reference evidence="3" key="1">
    <citation type="submission" date="2021-02" db="EMBL/GenBank/DDBJ databases">
        <authorList>
            <person name="Dougan E. K."/>
            <person name="Rhodes N."/>
            <person name="Thang M."/>
            <person name="Chan C."/>
        </authorList>
    </citation>
    <scope>NUCLEOTIDE SEQUENCE</scope>
</reference>
<keyword evidence="2" id="KW-0812">Transmembrane</keyword>
<evidence type="ECO:0000313" key="4">
    <source>
        <dbReference type="Proteomes" id="UP000626109"/>
    </source>
</evidence>
<feature type="transmembrane region" description="Helical" evidence="2">
    <location>
        <begin position="38"/>
        <end position="62"/>
    </location>
</feature>
<feature type="compositionally biased region" description="Low complexity" evidence="1">
    <location>
        <begin position="522"/>
        <end position="540"/>
    </location>
</feature>
<comment type="caution">
    <text evidence="3">The sequence shown here is derived from an EMBL/GenBank/DDBJ whole genome shotgun (WGS) entry which is preliminary data.</text>
</comment>
<name>A0A813I4N7_POLGL</name>
<feature type="region of interest" description="Disordered" evidence="1">
    <location>
        <begin position="627"/>
        <end position="653"/>
    </location>
</feature>
<proteinExistence type="predicted"/>
<gene>
    <name evidence="3" type="ORF">PGLA2088_LOCUS3247</name>
</gene>
<feature type="non-terminal residue" evidence="3">
    <location>
        <position position="1"/>
    </location>
</feature>
<feature type="compositionally biased region" description="Acidic residues" evidence="1">
    <location>
        <begin position="587"/>
        <end position="601"/>
    </location>
</feature>
<accession>A0A813I4N7</accession>